<evidence type="ECO:0000313" key="2">
    <source>
        <dbReference type="Proteomes" id="UP000178184"/>
    </source>
</evidence>
<dbReference type="Proteomes" id="UP000178184">
    <property type="component" value="Unassembled WGS sequence"/>
</dbReference>
<proteinExistence type="predicted"/>
<comment type="caution">
    <text evidence="1">The sequence shown here is derived from an EMBL/GenBank/DDBJ whole genome shotgun (WGS) entry which is preliminary data.</text>
</comment>
<reference evidence="1 2" key="1">
    <citation type="journal article" date="2016" name="Nat. Commun.">
        <title>Thousands of microbial genomes shed light on interconnected biogeochemical processes in an aquifer system.</title>
        <authorList>
            <person name="Anantharaman K."/>
            <person name="Brown C.T."/>
            <person name="Hug L.A."/>
            <person name="Sharon I."/>
            <person name="Castelle C.J."/>
            <person name="Probst A.J."/>
            <person name="Thomas B.C."/>
            <person name="Singh A."/>
            <person name="Wilkins M.J."/>
            <person name="Karaoz U."/>
            <person name="Brodie E.L."/>
            <person name="Williams K.H."/>
            <person name="Hubbard S.S."/>
            <person name="Banfield J.F."/>
        </authorList>
    </citation>
    <scope>NUCLEOTIDE SEQUENCE [LARGE SCALE GENOMIC DNA]</scope>
</reference>
<protein>
    <submittedName>
        <fullName evidence="1">Uncharacterized protein</fullName>
    </submittedName>
</protein>
<dbReference type="AlphaFoldDB" id="A0A1F6WR04"/>
<evidence type="ECO:0000313" key="1">
    <source>
        <dbReference type="EMBL" id="OGI84244.1"/>
    </source>
</evidence>
<name>A0A1F6WR04_9BACT</name>
<organism evidence="1 2">
    <name type="scientific">Candidatus Nomurabacteria bacterium RIFCSPLOWO2_01_FULL_33_17</name>
    <dbReference type="NCBI Taxonomy" id="1801764"/>
    <lineage>
        <taxon>Bacteria</taxon>
        <taxon>Candidatus Nomuraibacteriota</taxon>
    </lineage>
</organism>
<sequence length="152" mass="17964">MKELELNKLKNIQDLLDLLLPGEAFEKFKKELLVEVEMYILRDNPDSDVPMPDFKTFREVLKKFIEVLLYVNEKVSFIPEGIDIRPLDGNRFDFEHHAMDQYHFLMCIGDQVAYYVHSETNTDNANEESEDSYSMKYLDSLTEFLKRLEALT</sequence>
<dbReference type="EMBL" id="MFUO01000005">
    <property type="protein sequence ID" value="OGI84244.1"/>
    <property type="molecule type" value="Genomic_DNA"/>
</dbReference>
<gene>
    <name evidence="1" type="ORF">A2903_02435</name>
</gene>
<accession>A0A1F6WR04</accession>
<dbReference type="STRING" id="1801764.A2903_02435"/>